<proteinExistence type="predicted"/>
<dbReference type="PRINTS" id="PR00344">
    <property type="entry name" value="BCTRLSENSOR"/>
</dbReference>
<dbReference type="SMART" id="SM00388">
    <property type="entry name" value="HisKA"/>
    <property type="match status" value="1"/>
</dbReference>
<dbReference type="EC" id="2.7.13.3" evidence="3"/>
<feature type="transmembrane region" description="Helical" evidence="11">
    <location>
        <begin position="92"/>
        <end position="113"/>
    </location>
</feature>
<evidence type="ECO:0000259" key="12">
    <source>
        <dbReference type="PROSITE" id="PS50109"/>
    </source>
</evidence>
<dbReference type="InterPro" id="IPR007895">
    <property type="entry name" value="MASE1"/>
</dbReference>
<gene>
    <name evidence="14" type="ORF">GCM10009422_03820</name>
</gene>
<dbReference type="Gene3D" id="3.40.50.2300">
    <property type="match status" value="1"/>
</dbReference>
<dbReference type="InterPro" id="IPR004358">
    <property type="entry name" value="Sig_transdc_His_kin-like_C"/>
</dbReference>
<comment type="catalytic activity">
    <reaction evidence="1">
        <text>ATP + protein L-histidine = ADP + protein N-phospho-L-histidine.</text>
        <dbReference type="EC" id="2.7.13.3"/>
    </reaction>
</comment>
<evidence type="ECO:0000256" key="10">
    <source>
        <dbReference type="PROSITE-ProRule" id="PRU00169"/>
    </source>
</evidence>
<accession>A0ABN1GJ18</accession>
<dbReference type="Pfam" id="PF05231">
    <property type="entry name" value="MASE1"/>
    <property type="match status" value="1"/>
</dbReference>
<feature type="transmembrane region" description="Helical" evidence="11">
    <location>
        <begin position="193"/>
        <end position="212"/>
    </location>
</feature>
<keyword evidence="5 10" id="KW-0597">Phosphoprotein</keyword>
<dbReference type="EMBL" id="BAAAGA010000001">
    <property type="protein sequence ID" value="GAA0612123.1"/>
    <property type="molecule type" value="Genomic_DNA"/>
</dbReference>
<keyword evidence="4" id="KW-1003">Cell membrane</keyword>
<dbReference type="InterPro" id="IPR003594">
    <property type="entry name" value="HATPase_dom"/>
</dbReference>
<organism evidence="14 15">
    <name type="scientific">Brevundimonas kwangchunensis</name>
    <dbReference type="NCBI Taxonomy" id="322163"/>
    <lineage>
        <taxon>Bacteria</taxon>
        <taxon>Pseudomonadati</taxon>
        <taxon>Pseudomonadota</taxon>
        <taxon>Alphaproteobacteria</taxon>
        <taxon>Caulobacterales</taxon>
        <taxon>Caulobacteraceae</taxon>
        <taxon>Brevundimonas</taxon>
    </lineage>
</organism>
<dbReference type="PROSITE" id="PS50109">
    <property type="entry name" value="HIS_KIN"/>
    <property type="match status" value="1"/>
</dbReference>
<evidence type="ECO:0000256" key="2">
    <source>
        <dbReference type="ARBA" id="ARBA00004651"/>
    </source>
</evidence>
<dbReference type="SUPFAM" id="SSF47384">
    <property type="entry name" value="Homodimeric domain of signal transducing histidine kinase"/>
    <property type="match status" value="1"/>
</dbReference>
<protein>
    <recommendedName>
        <fullName evidence="3">histidine kinase</fullName>
        <ecNumber evidence="3">2.7.13.3</ecNumber>
    </recommendedName>
</protein>
<evidence type="ECO:0000256" key="11">
    <source>
        <dbReference type="SAM" id="Phobius"/>
    </source>
</evidence>
<keyword evidence="7 11" id="KW-1133">Transmembrane helix</keyword>
<dbReference type="SUPFAM" id="SSF52172">
    <property type="entry name" value="CheY-like"/>
    <property type="match status" value="1"/>
</dbReference>
<feature type="domain" description="Histidine kinase" evidence="12">
    <location>
        <begin position="330"/>
        <end position="550"/>
    </location>
</feature>
<dbReference type="Proteomes" id="UP001501352">
    <property type="component" value="Unassembled WGS sequence"/>
</dbReference>
<dbReference type="CDD" id="cd00082">
    <property type="entry name" value="HisKA"/>
    <property type="match status" value="1"/>
</dbReference>
<dbReference type="Gene3D" id="1.10.287.130">
    <property type="match status" value="1"/>
</dbReference>
<dbReference type="SMART" id="SM00387">
    <property type="entry name" value="HATPase_c"/>
    <property type="match status" value="1"/>
</dbReference>
<dbReference type="PANTHER" id="PTHR45339">
    <property type="entry name" value="HYBRID SIGNAL TRANSDUCTION HISTIDINE KINASE J"/>
    <property type="match status" value="1"/>
</dbReference>
<evidence type="ECO:0000256" key="6">
    <source>
        <dbReference type="ARBA" id="ARBA00022692"/>
    </source>
</evidence>
<comment type="caution">
    <text evidence="14">The sequence shown here is derived from an EMBL/GenBank/DDBJ whole genome shotgun (WGS) entry which is preliminary data.</text>
</comment>
<dbReference type="CDD" id="cd17546">
    <property type="entry name" value="REC_hyHK_CKI1_RcsC-like"/>
    <property type="match status" value="1"/>
</dbReference>
<dbReference type="Gene3D" id="3.30.565.10">
    <property type="entry name" value="Histidine kinase-like ATPase, C-terminal domain"/>
    <property type="match status" value="1"/>
</dbReference>
<dbReference type="Pfam" id="PF00072">
    <property type="entry name" value="Response_reg"/>
    <property type="match status" value="1"/>
</dbReference>
<dbReference type="SMART" id="SM00448">
    <property type="entry name" value="REC"/>
    <property type="match status" value="1"/>
</dbReference>
<evidence type="ECO:0000256" key="3">
    <source>
        <dbReference type="ARBA" id="ARBA00012438"/>
    </source>
</evidence>
<feature type="transmembrane region" description="Helical" evidence="11">
    <location>
        <begin position="162"/>
        <end position="181"/>
    </location>
</feature>
<dbReference type="Pfam" id="PF02518">
    <property type="entry name" value="HATPase_c"/>
    <property type="match status" value="1"/>
</dbReference>
<dbReference type="PANTHER" id="PTHR45339:SF1">
    <property type="entry name" value="HYBRID SIGNAL TRANSDUCTION HISTIDINE KINASE J"/>
    <property type="match status" value="1"/>
</dbReference>
<feature type="transmembrane region" description="Helical" evidence="11">
    <location>
        <begin position="275"/>
        <end position="294"/>
    </location>
</feature>
<dbReference type="Pfam" id="PF00512">
    <property type="entry name" value="HisKA"/>
    <property type="match status" value="1"/>
</dbReference>
<evidence type="ECO:0000313" key="15">
    <source>
        <dbReference type="Proteomes" id="UP001501352"/>
    </source>
</evidence>
<feature type="domain" description="Response regulatory" evidence="13">
    <location>
        <begin position="568"/>
        <end position="685"/>
    </location>
</feature>
<evidence type="ECO:0000256" key="7">
    <source>
        <dbReference type="ARBA" id="ARBA00022989"/>
    </source>
</evidence>
<feature type="transmembrane region" description="Helical" evidence="11">
    <location>
        <begin position="68"/>
        <end position="86"/>
    </location>
</feature>
<feature type="transmembrane region" description="Helical" evidence="11">
    <location>
        <begin position="20"/>
        <end position="39"/>
    </location>
</feature>
<keyword evidence="9 11" id="KW-0472">Membrane</keyword>
<dbReference type="InterPro" id="IPR005467">
    <property type="entry name" value="His_kinase_dom"/>
</dbReference>
<keyword evidence="6 11" id="KW-0812">Transmembrane</keyword>
<feature type="transmembrane region" description="Helical" evidence="11">
    <location>
        <begin position="125"/>
        <end position="147"/>
    </location>
</feature>
<dbReference type="InterPro" id="IPR001789">
    <property type="entry name" value="Sig_transdc_resp-reg_receiver"/>
</dbReference>
<evidence type="ECO:0000256" key="1">
    <source>
        <dbReference type="ARBA" id="ARBA00000085"/>
    </source>
</evidence>
<evidence type="ECO:0000313" key="14">
    <source>
        <dbReference type="EMBL" id="GAA0612123.1"/>
    </source>
</evidence>
<feature type="transmembrane region" description="Helical" evidence="11">
    <location>
        <begin position="45"/>
        <end position="61"/>
    </location>
</feature>
<feature type="transmembrane region" description="Helical" evidence="11">
    <location>
        <begin position="242"/>
        <end position="263"/>
    </location>
</feature>
<reference evidence="14 15" key="1">
    <citation type="journal article" date="2019" name="Int. J. Syst. Evol. Microbiol.">
        <title>The Global Catalogue of Microorganisms (GCM) 10K type strain sequencing project: providing services to taxonomists for standard genome sequencing and annotation.</title>
        <authorList>
            <consortium name="The Broad Institute Genomics Platform"/>
            <consortium name="The Broad Institute Genome Sequencing Center for Infectious Disease"/>
            <person name="Wu L."/>
            <person name="Ma J."/>
        </authorList>
    </citation>
    <scope>NUCLEOTIDE SEQUENCE [LARGE SCALE GENOMIC DNA]</scope>
    <source>
        <strain evidence="14 15">JCM 12928</strain>
    </source>
</reference>
<dbReference type="SUPFAM" id="SSF55874">
    <property type="entry name" value="ATPase domain of HSP90 chaperone/DNA topoisomerase II/histidine kinase"/>
    <property type="match status" value="1"/>
</dbReference>
<name>A0ABN1GJ18_9CAUL</name>
<dbReference type="InterPro" id="IPR036890">
    <property type="entry name" value="HATPase_C_sf"/>
</dbReference>
<sequence length="701" mass="75597">MGQVWRLYRPERRAETRTDFAVLLIGYFAVMLAGVFAARTPGDHTVFWAANGVLVAGLLVLRPKWRLVFMAVCFAANLGMNAWQGLSVALNLTYVIPNIAAAVLVAFGARRFCGAALDLSRPKRLAQFTVVAAISMAAVVLLGGWTLNTFFHPWNAIVDGPIWFIGDFLGLMLSAPAMLMLMQRRRLQAAAGFAERSAILALIIGATALGCLRADLPLLYLVYPVLLLAAFRLGAAWIYLAAYLSASVATFMTVHGYGPLAAIDPVIRDMDLRPIQLFAASLLLAAVPAASALAERERNARRLARREAAARAAHRRAEAAIASKASFLAMMSHEIRTPLNAVIGFSQILNEQDDLTEETRRKVGLIGRSSRVLKDLVNDLLDFSKMDAGKFDLSPVPDRLQVTLEDAIAIVRDGAEDKGLVVRLDSDAAPGAGHIFDGARLRQVLLNLLSNAIKFTARGEVVLSCEVTPGETTDVVEIAVRDTGMGIPEDKLPLLFQAFTQVDASIGRQHGGTGLGLAISQSLVQLMGGKITVESSPAGSTFRFTLQLEHTEIVEDAPAHEAGRGAYRVLVVDDHPVNREIACLMLRTAGHEPESVEDGPSAIEAVQTGDYDIVLLDIRMPGMDGFQVARAIRALPDRRAMTPILAVSADTVADQMANYVAAGMNGHVSKPINQMSLLDAIDATLNVRPEPDFEADEALRA</sequence>
<dbReference type="RefSeq" id="WP_343789520.1">
    <property type="nucleotide sequence ID" value="NZ_BAAAGA010000001.1"/>
</dbReference>
<keyword evidence="15" id="KW-1185">Reference proteome</keyword>
<evidence type="ECO:0000256" key="9">
    <source>
        <dbReference type="ARBA" id="ARBA00023136"/>
    </source>
</evidence>
<comment type="subcellular location">
    <subcellularLocation>
        <location evidence="2">Cell membrane</location>
        <topology evidence="2">Multi-pass membrane protein</topology>
    </subcellularLocation>
</comment>
<dbReference type="InterPro" id="IPR036097">
    <property type="entry name" value="HisK_dim/P_sf"/>
</dbReference>
<dbReference type="PROSITE" id="PS50110">
    <property type="entry name" value="RESPONSE_REGULATORY"/>
    <property type="match status" value="1"/>
</dbReference>
<evidence type="ECO:0000256" key="5">
    <source>
        <dbReference type="ARBA" id="ARBA00022553"/>
    </source>
</evidence>
<evidence type="ECO:0000256" key="4">
    <source>
        <dbReference type="ARBA" id="ARBA00022475"/>
    </source>
</evidence>
<dbReference type="InterPro" id="IPR003661">
    <property type="entry name" value="HisK_dim/P_dom"/>
</dbReference>
<dbReference type="CDD" id="cd16922">
    <property type="entry name" value="HATPase_EvgS-ArcB-TorS-like"/>
    <property type="match status" value="1"/>
</dbReference>
<feature type="modified residue" description="4-aspartylphosphate" evidence="10">
    <location>
        <position position="617"/>
    </location>
</feature>
<keyword evidence="8" id="KW-0902">Two-component regulatory system</keyword>
<evidence type="ECO:0000259" key="13">
    <source>
        <dbReference type="PROSITE" id="PS50110"/>
    </source>
</evidence>
<dbReference type="InterPro" id="IPR011006">
    <property type="entry name" value="CheY-like_superfamily"/>
</dbReference>
<evidence type="ECO:0000256" key="8">
    <source>
        <dbReference type="ARBA" id="ARBA00023012"/>
    </source>
</evidence>